<keyword evidence="3" id="KW-0479">Metal-binding</keyword>
<dbReference type="InterPro" id="IPR017972">
    <property type="entry name" value="Cyt_P450_CS"/>
</dbReference>
<evidence type="ECO:0000313" key="4">
    <source>
        <dbReference type="EMBL" id="VDZ64275.1"/>
    </source>
</evidence>
<keyword evidence="3" id="KW-0349">Heme</keyword>
<dbReference type="RefSeq" id="WP_004964204.1">
    <property type="nucleotide sequence ID" value="NZ_LR134117.1"/>
</dbReference>
<accession>A0A3S4F232</accession>
<keyword evidence="3 4" id="KW-0560">Oxidoreductase</keyword>
<gene>
    <name evidence="4" type="primary">bioI</name>
    <name evidence="4" type="ORF">NCTC11214_04891</name>
</gene>
<dbReference type="Gene3D" id="1.10.630.10">
    <property type="entry name" value="Cytochrome P450"/>
    <property type="match status" value="1"/>
</dbReference>
<dbReference type="Proteomes" id="UP000281391">
    <property type="component" value="Chromosome"/>
</dbReference>
<dbReference type="PANTHER" id="PTHR46696">
    <property type="entry name" value="P450, PUTATIVE (EUROFUNG)-RELATED"/>
    <property type="match status" value="1"/>
</dbReference>
<dbReference type="SUPFAM" id="SSF48264">
    <property type="entry name" value="Cytochrome P450"/>
    <property type="match status" value="1"/>
</dbReference>
<evidence type="ECO:0000256" key="3">
    <source>
        <dbReference type="RuleBase" id="RU000461"/>
    </source>
</evidence>
<reference evidence="4 5" key="1">
    <citation type="submission" date="2018-12" db="EMBL/GenBank/DDBJ databases">
        <authorList>
            <consortium name="Pathogen Informatics"/>
        </authorList>
    </citation>
    <scope>NUCLEOTIDE SEQUENCE [LARGE SCALE GENOMIC DNA]</scope>
    <source>
        <strain evidence="4 5">NCTC11214</strain>
    </source>
</reference>
<comment type="similarity">
    <text evidence="2 3">Belongs to the cytochrome P450 family.</text>
</comment>
<sequence length="408" mass="46332">MNIPNDKTLRFNPASPSFNQQIYQVYQRMRQHQPLLRIGRTWVLTRYQDVSTALRSPQLGSSGIPRHLMVQFARLQSELSPELAALVRDILLFQDGEHHRTHRKPLMALFGREPLATLKQLAAREINHLINELQAAEQADLIGQLARPLWPRVFAGWLNLSAQQQQVVEQQKESIRLLLDPSAIDAAGLQKLMAALRQLDLLFSQCYQQCRQGHPSLFFNALSAGYAEHRALMQRYFSTDCVTVLIGGSETTEALIGNLMLAVLQNPGVTQKLRQHPSLIRLAVQETLRYESPLQMARRTVMQPWQIHGRTLREQDNVLLCLGAANRDETQFQTAHQFELHRSNSQRHLGFGFGAHLCAGQLLAQFQAETVCGSLLERFPRLRLLGSADWQSESLILRSLRALPLALQ</sequence>
<keyword evidence="3" id="KW-0503">Monooxygenase</keyword>
<dbReference type="AlphaFoldDB" id="A0A3S4F232"/>
<dbReference type="InterPro" id="IPR002397">
    <property type="entry name" value="Cyt_P450_B"/>
</dbReference>
<dbReference type="EMBL" id="LR134117">
    <property type="protein sequence ID" value="VDZ64275.1"/>
    <property type="molecule type" value="Genomic_DNA"/>
</dbReference>
<dbReference type="GO" id="GO:0016705">
    <property type="term" value="F:oxidoreductase activity, acting on paired donors, with incorporation or reduction of molecular oxygen"/>
    <property type="evidence" value="ECO:0007669"/>
    <property type="project" value="InterPro"/>
</dbReference>
<dbReference type="GO" id="GO:0020037">
    <property type="term" value="F:heme binding"/>
    <property type="evidence" value="ECO:0007669"/>
    <property type="project" value="InterPro"/>
</dbReference>
<dbReference type="GO" id="GO:0005506">
    <property type="term" value="F:iron ion binding"/>
    <property type="evidence" value="ECO:0007669"/>
    <property type="project" value="InterPro"/>
</dbReference>
<evidence type="ECO:0000256" key="1">
    <source>
        <dbReference type="ARBA" id="ARBA00001971"/>
    </source>
</evidence>
<comment type="cofactor">
    <cofactor evidence="1">
        <name>heme</name>
        <dbReference type="ChEBI" id="CHEBI:30413"/>
    </cofactor>
</comment>
<dbReference type="PRINTS" id="PR00359">
    <property type="entry name" value="BP450"/>
</dbReference>
<keyword evidence="3" id="KW-0408">Iron</keyword>
<dbReference type="GO" id="GO:0004497">
    <property type="term" value="F:monooxygenase activity"/>
    <property type="evidence" value="ECO:0007669"/>
    <property type="project" value="UniProtKB-KW"/>
</dbReference>
<name>A0A3S4F232_SEROD</name>
<organism evidence="4 5">
    <name type="scientific">Serratia odorifera</name>
    <dbReference type="NCBI Taxonomy" id="618"/>
    <lineage>
        <taxon>Bacteria</taxon>
        <taxon>Pseudomonadati</taxon>
        <taxon>Pseudomonadota</taxon>
        <taxon>Gammaproteobacteria</taxon>
        <taxon>Enterobacterales</taxon>
        <taxon>Yersiniaceae</taxon>
        <taxon>Serratia</taxon>
    </lineage>
</organism>
<proteinExistence type="inferred from homology"/>
<evidence type="ECO:0000313" key="5">
    <source>
        <dbReference type="Proteomes" id="UP000281391"/>
    </source>
</evidence>
<evidence type="ECO:0000256" key="2">
    <source>
        <dbReference type="ARBA" id="ARBA00010617"/>
    </source>
</evidence>
<dbReference type="Pfam" id="PF00067">
    <property type="entry name" value="p450"/>
    <property type="match status" value="1"/>
</dbReference>
<dbReference type="InterPro" id="IPR036396">
    <property type="entry name" value="Cyt_P450_sf"/>
</dbReference>
<dbReference type="PROSITE" id="PS00086">
    <property type="entry name" value="CYTOCHROME_P450"/>
    <property type="match status" value="1"/>
</dbReference>
<dbReference type="PANTHER" id="PTHR46696:SF1">
    <property type="entry name" value="CYTOCHROME P450 YJIB-RELATED"/>
    <property type="match status" value="1"/>
</dbReference>
<protein>
    <submittedName>
        <fullName evidence="4">Biotin biosynthesis cytochrome P450</fullName>
        <ecNumber evidence="4">1.14.-.-</ecNumber>
    </submittedName>
</protein>
<dbReference type="EC" id="1.14.-.-" evidence="4"/>
<dbReference type="InterPro" id="IPR001128">
    <property type="entry name" value="Cyt_P450"/>
</dbReference>
<dbReference type="KEGG" id="sof:NCTC11214_04891"/>